<evidence type="ECO:0000256" key="4">
    <source>
        <dbReference type="ARBA" id="ARBA00022670"/>
    </source>
</evidence>
<sequence>MRRISWAAGVALCVAAPVTCVPPAHAQDYDCTVPVHAPPPPARTADERARLDATDPLAKAHAFATGRGVRVAVIDTGVHPHPQLDQLRPGRDFVDHDAPDPLRDCDSHGTVVAGIIAGTELGVAPDAELISIRQTSAHYRDHAQEGEDPTAGSLATLASAIHNAIDEGAHIINASVVSCQPPELAARIDTGPLDAALARAEAEGVLVVAAAGNESGECKQGFAVYPAHSPTVLAVSARDTAHDLAGYSIRIPGPALSAAGTVPLALSSDGTGFATGTVGSNGPAPYAGTSFAAPAVTGAAALLKQRHPHLGPAELRAHLYAASQPSGGALDPYAAVTQLEPQSLLDAPPLTLTPATEHTSPSVGRLGQVLLAASLLLIALVGVALLRGLRGMRRQRN</sequence>
<evidence type="ECO:0000256" key="8">
    <source>
        <dbReference type="ARBA" id="ARBA00022989"/>
    </source>
</evidence>
<feature type="active site" description="Charge relay system" evidence="10">
    <location>
        <position position="75"/>
    </location>
</feature>
<dbReference type="Pfam" id="PF00082">
    <property type="entry name" value="Peptidase_S8"/>
    <property type="match status" value="1"/>
</dbReference>
<keyword evidence="7 10" id="KW-0720">Serine protease</keyword>
<proteinExistence type="inferred from homology"/>
<evidence type="ECO:0000256" key="12">
    <source>
        <dbReference type="SAM" id="Phobius"/>
    </source>
</evidence>
<dbReference type="GO" id="GO:0008233">
    <property type="term" value="F:peptidase activity"/>
    <property type="evidence" value="ECO:0007669"/>
    <property type="project" value="UniProtKB-KW"/>
</dbReference>
<evidence type="ECO:0000256" key="13">
    <source>
        <dbReference type="SAM" id="SignalP"/>
    </source>
</evidence>
<keyword evidence="6 10" id="KW-0378">Hydrolase</keyword>
<keyword evidence="13" id="KW-0732">Signal</keyword>
<feature type="domain" description="Peptidase S8/S53" evidence="14">
    <location>
        <begin position="66"/>
        <end position="323"/>
    </location>
</feature>
<comment type="subcellular location">
    <subcellularLocation>
        <location evidence="1">Cell membrane</location>
        <topology evidence="1">Single-pass membrane protein</topology>
    </subcellularLocation>
</comment>
<evidence type="ECO:0000313" key="15">
    <source>
        <dbReference type="EMBL" id="PAT06607.1"/>
    </source>
</evidence>
<dbReference type="InterPro" id="IPR023827">
    <property type="entry name" value="Peptidase_S8_Asp-AS"/>
</dbReference>
<evidence type="ECO:0000256" key="7">
    <source>
        <dbReference type="ARBA" id="ARBA00022825"/>
    </source>
</evidence>
<dbReference type="InterPro" id="IPR015500">
    <property type="entry name" value="Peptidase_S8_subtilisin-rel"/>
</dbReference>
<dbReference type="InterPro" id="IPR000209">
    <property type="entry name" value="Peptidase_S8/S53_dom"/>
</dbReference>
<keyword evidence="4 10" id="KW-0645">Protease</keyword>
<dbReference type="GO" id="GO:0006508">
    <property type="term" value="P:proteolysis"/>
    <property type="evidence" value="ECO:0007669"/>
    <property type="project" value="UniProtKB-KW"/>
</dbReference>
<evidence type="ECO:0000256" key="1">
    <source>
        <dbReference type="ARBA" id="ARBA00004162"/>
    </source>
</evidence>
<feature type="transmembrane region" description="Helical" evidence="12">
    <location>
        <begin position="366"/>
        <end position="386"/>
    </location>
</feature>
<name>A0ABX4HB26_9CORY</name>
<dbReference type="InterPro" id="IPR022398">
    <property type="entry name" value="Peptidase_S8_His-AS"/>
</dbReference>
<dbReference type="PROSITE" id="PS00136">
    <property type="entry name" value="SUBTILASE_ASP"/>
    <property type="match status" value="1"/>
</dbReference>
<dbReference type="PROSITE" id="PS00138">
    <property type="entry name" value="SUBTILASE_SER"/>
    <property type="match status" value="1"/>
</dbReference>
<evidence type="ECO:0000313" key="16">
    <source>
        <dbReference type="Proteomes" id="UP000218281"/>
    </source>
</evidence>
<keyword evidence="16" id="KW-1185">Reference proteome</keyword>
<evidence type="ECO:0000256" key="10">
    <source>
        <dbReference type="PROSITE-ProRule" id="PRU01240"/>
    </source>
</evidence>
<dbReference type="PROSITE" id="PS51892">
    <property type="entry name" value="SUBTILASE"/>
    <property type="match status" value="1"/>
</dbReference>
<evidence type="ECO:0000256" key="5">
    <source>
        <dbReference type="ARBA" id="ARBA00022692"/>
    </source>
</evidence>
<dbReference type="Proteomes" id="UP000218281">
    <property type="component" value="Unassembled WGS sequence"/>
</dbReference>
<feature type="chain" id="PRO_5047269647" evidence="13">
    <location>
        <begin position="27"/>
        <end position="397"/>
    </location>
</feature>
<gene>
    <name evidence="15" type="primary">mycP</name>
    <name evidence="15" type="ORF">CKJ81_04055</name>
</gene>
<dbReference type="EMBL" id="NSGO01000003">
    <property type="protein sequence ID" value="PAT06607.1"/>
    <property type="molecule type" value="Genomic_DNA"/>
</dbReference>
<dbReference type="InterPro" id="IPR050131">
    <property type="entry name" value="Peptidase_S8_subtilisin-like"/>
</dbReference>
<keyword evidence="3" id="KW-1003">Cell membrane</keyword>
<keyword evidence="5 12" id="KW-0812">Transmembrane</keyword>
<dbReference type="InterPro" id="IPR036852">
    <property type="entry name" value="Peptidase_S8/S53_dom_sf"/>
</dbReference>
<evidence type="ECO:0000256" key="2">
    <source>
        <dbReference type="ARBA" id="ARBA00011073"/>
    </source>
</evidence>
<dbReference type="PANTHER" id="PTHR43806">
    <property type="entry name" value="PEPTIDASE S8"/>
    <property type="match status" value="1"/>
</dbReference>
<dbReference type="InterPro" id="IPR023834">
    <property type="entry name" value="T7SS_pept_S8A_mycosin"/>
</dbReference>
<evidence type="ECO:0000256" key="11">
    <source>
        <dbReference type="RuleBase" id="RU003355"/>
    </source>
</evidence>
<dbReference type="NCBIfam" id="TIGR03921">
    <property type="entry name" value="T7SS_mycosin"/>
    <property type="match status" value="1"/>
</dbReference>
<evidence type="ECO:0000256" key="6">
    <source>
        <dbReference type="ARBA" id="ARBA00022801"/>
    </source>
</evidence>
<dbReference type="PROSITE" id="PS00137">
    <property type="entry name" value="SUBTILASE_HIS"/>
    <property type="match status" value="1"/>
</dbReference>
<dbReference type="Gene3D" id="3.40.50.200">
    <property type="entry name" value="Peptidase S8/S53 domain"/>
    <property type="match status" value="1"/>
</dbReference>
<evidence type="ECO:0000259" key="14">
    <source>
        <dbReference type="Pfam" id="PF00082"/>
    </source>
</evidence>
<protein>
    <submittedName>
        <fullName evidence="15">Type VII secretion-associated serine protease mycosin</fullName>
    </submittedName>
</protein>
<dbReference type="PRINTS" id="PR00723">
    <property type="entry name" value="SUBTILISIN"/>
</dbReference>
<organism evidence="15 16">
    <name type="scientific">Corynebacterium hadale</name>
    <dbReference type="NCBI Taxonomy" id="2026255"/>
    <lineage>
        <taxon>Bacteria</taxon>
        <taxon>Bacillati</taxon>
        <taxon>Actinomycetota</taxon>
        <taxon>Actinomycetes</taxon>
        <taxon>Mycobacteriales</taxon>
        <taxon>Corynebacteriaceae</taxon>
        <taxon>Corynebacterium</taxon>
    </lineage>
</organism>
<reference evidence="15 16" key="1">
    <citation type="submission" date="2017-08" db="EMBL/GenBank/DDBJ databases">
        <title>Whole genome sequences of 6 clinical strains closest to Corynebacterium imitans.</title>
        <authorList>
            <person name="Bernier A.-M."/>
            <person name="Burdz T."/>
            <person name="Bernard K."/>
        </authorList>
    </citation>
    <scope>NUCLEOTIDE SEQUENCE [LARGE SCALE GENOMIC DNA]</scope>
    <source>
        <strain evidence="15 16">NML93-0607</strain>
    </source>
</reference>
<evidence type="ECO:0000256" key="9">
    <source>
        <dbReference type="ARBA" id="ARBA00023136"/>
    </source>
</evidence>
<feature type="signal peptide" evidence="13">
    <location>
        <begin position="1"/>
        <end position="26"/>
    </location>
</feature>
<keyword evidence="8 12" id="KW-1133">Transmembrane helix</keyword>
<feature type="active site" description="Charge relay system" evidence="10">
    <location>
        <position position="290"/>
    </location>
</feature>
<accession>A0ABX4HB26</accession>
<dbReference type="InterPro" id="IPR023828">
    <property type="entry name" value="Peptidase_S8_Ser-AS"/>
</dbReference>
<evidence type="ECO:0000256" key="3">
    <source>
        <dbReference type="ARBA" id="ARBA00022475"/>
    </source>
</evidence>
<dbReference type="RefSeq" id="WP_095535308.1">
    <property type="nucleotide sequence ID" value="NZ_NSGO01000003.1"/>
</dbReference>
<dbReference type="PANTHER" id="PTHR43806:SF11">
    <property type="entry name" value="CEREVISIN-RELATED"/>
    <property type="match status" value="1"/>
</dbReference>
<feature type="active site" description="Charge relay system" evidence="10">
    <location>
        <position position="108"/>
    </location>
</feature>
<keyword evidence="9 12" id="KW-0472">Membrane</keyword>
<comment type="similarity">
    <text evidence="2 10 11">Belongs to the peptidase S8 family.</text>
</comment>
<comment type="caution">
    <text evidence="15">The sequence shown here is derived from an EMBL/GenBank/DDBJ whole genome shotgun (WGS) entry which is preliminary data.</text>
</comment>
<dbReference type="SUPFAM" id="SSF52743">
    <property type="entry name" value="Subtilisin-like"/>
    <property type="match status" value="1"/>
</dbReference>